<feature type="chain" id="PRO_5034261751" description="Endoglucanase EG-II" evidence="15">
    <location>
        <begin position="20"/>
        <end position="448"/>
    </location>
</feature>
<dbReference type="EMBL" id="JABEXW010000188">
    <property type="protein sequence ID" value="KAF4968732.1"/>
    <property type="molecule type" value="Genomic_DNA"/>
</dbReference>
<evidence type="ECO:0000256" key="9">
    <source>
        <dbReference type="ARBA" id="ARBA00023295"/>
    </source>
</evidence>
<sequence length="448" mass="48603">MRTQSHLFAGLALLSGAWAKVRYLGVAIPGIDFGCDIDGSCPLNTTQYPSVSHGHGDGAGQMKHFVKDSGLNTFRLPTTWQFLLNEQVGGKLDDYNFGLFDELMQSCLETGAYCMIDLHNFARYDGGIIGQGGPSDEAFADLWGQLAYKYANEDKVMFGLMNEPHDLDVGLWAKSCQAAVTNIRKAGAASQLILLPGTNFTNAETFVTTGSADALADITNPDGSSDGLILDLHKYLDINNSGSFEECTTDNIEAFQAMADWLRENKRVAIISESGSSMSDSCMEKFCAQNEFIAKNSDVFIGFVGWGAGSFKYNYIMTLTPFQDGDRLEDNKLMKQCIIDPFIKNAPASTIITSKTKTKGLQTQTLTTHTKLTKSTASEDDISTIESLSFTCTTDEAAPTSLPVFKEGSKSTESHDSKPDDNSGASQRMDLFIGGSVALVGFVILQVF</sequence>
<dbReference type="FunFam" id="3.20.20.80:FF:000124">
    <property type="entry name" value="Exported cellulase"/>
    <property type="match status" value="1"/>
</dbReference>
<comment type="similarity">
    <text evidence="2 13">Belongs to the glycosyl hydrolase 5 (cellulase A) family.</text>
</comment>
<feature type="domain" description="Glycoside hydrolase family 5" evidence="16">
    <location>
        <begin position="56"/>
        <end position="307"/>
    </location>
</feature>
<organism evidence="17 18">
    <name type="scientific">Fusarium sarcochroum</name>
    <dbReference type="NCBI Taxonomy" id="1208366"/>
    <lineage>
        <taxon>Eukaryota</taxon>
        <taxon>Fungi</taxon>
        <taxon>Dikarya</taxon>
        <taxon>Ascomycota</taxon>
        <taxon>Pezizomycotina</taxon>
        <taxon>Sordariomycetes</taxon>
        <taxon>Hypocreomycetidae</taxon>
        <taxon>Hypocreales</taxon>
        <taxon>Nectriaceae</taxon>
        <taxon>Fusarium</taxon>
        <taxon>Fusarium lateritium species complex</taxon>
    </lineage>
</organism>
<proteinExistence type="inferred from homology"/>
<dbReference type="OrthoDB" id="5823761at2759"/>
<dbReference type="SUPFAM" id="SSF51445">
    <property type="entry name" value="(Trans)glycosidases"/>
    <property type="match status" value="1"/>
</dbReference>
<feature type="signal peptide" evidence="15">
    <location>
        <begin position="1"/>
        <end position="19"/>
    </location>
</feature>
<comment type="catalytic activity">
    <reaction evidence="1">
        <text>Endohydrolysis of (1-&gt;4)-beta-D-glucosidic linkages in cellulose, lichenin and cereal beta-D-glucans.</text>
        <dbReference type="EC" id="3.2.1.4"/>
    </reaction>
</comment>
<dbReference type="InterPro" id="IPR001547">
    <property type="entry name" value="Glyco_hydro_5"/>
</dbReference>
<evidence type="ECO:0000256" key="4">
    <source>
        <dbReference type="ARBA" id="ARBA00022729"/>
    </source>
</evidence>
<dbReference type="AlphaFoldDB" id="A0A8H4XB99"/>
<dbReference type="Proteomes" id="UP000622797">
    <property type="component" value="Unassembled WGS sequence"/>
</dbReference>
<evidence type="ECO:0000256" key="3">
    <source>
        <dbReference type="ARBA" id="ARBA00012601"/>
    </source>
</evidence>
<keyword evidence="7" id="KW-0119">Carbohydrate metabolism</keyword>
<evidence type="ECO:0000256" key="13">
    <source>
        <dbReference type="RuleBase" id="RU361153"/>
    </source>
</evidence>
<dbReference type="GO" id="GO:0030245">
    <property type="term" value="P:cellulose catabolic process"/>
    <property type="evidence" value="ECO:0007669"/>
    <property type="project" value="UniProtKB-KW"/>
</dbReference>
<evidence type="ECO:0000256" key="14">
    <source>
        <dbReference type="SAM" id="MobiDB-lite"/>
    </source>
</evidence>
<evidence type="ECO:0000256" key="15">
    <source>
        <dbReference type="SAM" id="SignalP"/>
    </source>
</evidence>
<comment type="function">
    <text evidence="11">Endoglucanase (EG) that cleaves the internal beta-1,4-glucosidic bonds in cellulose. The degradation of cellulose involves an interplay between different cellulolytic enzymes. Hydrolysis starts with EGs, which cut internal glycosidic linkages to reduce the polymerization degree of the substrate and creates new chain ends for exocellobiohydrolases (CBHs). The CBH release the disaccharide cellobiose from the non-reducing end of the cellulose polymer chain. Finally, beta-1,4-glucosidases hydrolyze the cellobiose and other short cello-oligosaccharides into glucose units.</text>
</comment>
<feature type="compositionally biased region" description="Basic and acidic residues" evidence="14">
    <location>
        <begin position="407"/>
        <end position="421"/>
    </location>
</feature>
<evidence type="ECO:0000313" key="17">
    <source>
        <dbReference type="EMBL" id="KAF4968732.1"/>
    </source>
</evidence>
<evidence type="ECO:0000256" key="10">
    <source>
        <dbReference type="ARBA" id="ARBA00023326"/>
    </source>
</evidence>
<reference evidence="17" key="1">
    <citation type="journal article" date="2020" name="BMC Genomics">
        <title>Correction to: Identification and distribution of gene clusters required for synthesis of sphingolipid metabolism inhibitors in diverse species of the filamentous fungus Fusarium.</title>
        <authorList>
            <person name="Kim H.S."/>
            <person name="Lohmar J.M."/>
            <person name="Busman M."/>
            <person name="Brown D.W."/>
            <person name="Naumann T.A."/>
            <person name="Divon H.H."/>
            <person name="Lysoe E."/>
            <person name="Uhlig S."/>
            <person name="Proctor R.H."/>
        </authorList>
    </citation>
    <scope>NUCLEOTIDE SEQUENCE</scope>
    <source>
        <strain evidence="17">NRRL 20472</strain>
    </source>
</reference>
<feature type="region of interest" description="Disordered" evidence="14">
    <location>
        <begin position="402"/>
        <end position="426"/>
    </location>
</feature>
<keyword evidence="5 13" id="KW-0378">Hydrolase</keyword>
<dbReference type="InterPro" id="IPR017853">
    <property type="entry name" value="GH"/>
</dbReference>
<dbReference type="PANTHER" id="PTHR34142">
    <property type="entry name" value="ENDO-BETA-1,4-GLUCANASE A"/>
    <property type="match status" value="1"/>
</dbReference>
<name>A0A8H4XB99_9HYPO</name>
<evidence type="ECO:0000256" key="5">
    <source>
        <dbReference type="ARBA" id="ARBA00022801"/>
    </source>
</evidence>
<evidence type="ECO:0000256" key="2">
    <source>
        <dbReference type="ARBA" id="ARBA00005641"/>
    </source>
</evidence>
<dbReference type="GO" id="GO:0008810">
    <property type="term" value="F:cellulase activity"/>
    <property type="evidence" value="ECO:0007669"/>
    <property type="project" value="UniProtKB-EC"/>
</dbReference>
<evidence type="ECO:0000256" key="7">
    <source>
        <dbReference type="ARBA" id="ARBA00023277"/>
    </source>
</evidence>
<keyword evidence="10" id="KW-0624">Polysaccharide degradation</keyword>
<keyword evidence="6" id="KW-0136">Cellulose degradation</keyword>
<gene>
    <name evidence="17" type="ORF">FSARC_3915</name>
</gene>
<accession>A0A8H4XB99</accession>
<evidence type="ECO:0000256" key="12">
    <source>
        <dbReference type="ARBA" id="ARBA00074271"/>
    </source>
</evidence>
<evidence type="ECO:0000256" key="6">
    <source>
        <dbReference type="ARBA" id="ARBA00023001"/>
    </source>
</evidence>
<comment type="caution">
    <text evidence="17">The sequence shown here is derived from an EMBL/GenBank/DDBJ whole genome shotgun (WGS) entry which is preliminary data.</text>
</comment>
<dbReference type="PROSITE" id="PS00659">
    <property type="entry name" value="GLYCOSYL_HYDROL_F5"/>
    <property type="match status" value="1"/>
</dbReference>
<dbReference type="PANTHER" id="PTHR34142:SF5">
    <property type="entry name" value="CBM1 DOMAIN-CONTAINING PROTEIN"/>
    <property type="match status" value="1"/>
</dbReference>
<protein>
    <recommendedName>
        <fullName evidence="12">Endoglucanase EG-II</fullName>
        <ecNumber evidence="3">3.2.1.4</ecNumber>
    </recommendedName>
</protein>
<dbReference type="InterPro" id="IPR018087">
    <property type="entry name" value="Glyco_hydro_5_CS"/>
</dbReference>
<reference evidence="17" key="2">
    <citation type="submission" date="2020-05" db="EMBL/GenBank/DDBJ databases">
        <authorList>
            <person name="Kim H.-S."/>
            <person name="Proctor R.H."/>
            <person name="Brown D.W."/>
        </authorList>
    </citation>
    <scope>NUCLEOTIDE SEQUENCE</scope>
    <source>
        <strain evidence="17">NRRL 20472</strain>
    </source>
</reference>
<keyword evidence="9 13" id="KW-0326">Glycosidase</keyword>
<keyword evidence="4 15" id="KW-0732">Signal</keyword>
<evidence type="ECO:0000313" key="18">
    <source>
        <dbReference type="Proteomes" id="UP000622797"/>
    </source>
</evidence>
<dbReference type="Pfam" id="PF00150">
    <property type="entry name" value="Cellulase"/>
    <property type="match status" value="1"/>
</dbReference>
<evidence type="ECO:0000256" key="11">
    <source>
        <dbReference type="ARBA" id="ARBA00059691"/>
    </source>
</evidence>
<dbReference type="Gene3D" id="3.20.20.80">
    <property type="entry name" value="Glycosidases"/>
    <property type="match status" value="1"/>
</dbReference>
<evidence type="ECO:0000256" key="1">
    <source>
        <dbReference type="ARBA" id="ARBA00000966"/>
    </source>
</evidence>
<evidence type="ECO:0000259" key="16">
    <source>
        <dbReference type="Pfam" id="PF00150"/>
    </source>
</evidence>
<keyword evidence="18" id="KW-1185">Reference proteome</keyword>
<keyword evidence="8" id="KW-0873">Pyrrolidone carboxylic acid</keyword>
<dbReference type="EC" id="3.2.1.4" evidence="3"/>
<evidence type="ECO:0000256" key="8">
    <source>
        <dbReference type="ARBA" id="ARBA00023283"/>
    </source>
</evidence>